<comment type="caution">
    <text evidence="4">The sequence shown here is derived from an EMBL/GenBank/DDBJ whole genome shotgun (WGS) entry which is preliminary data.</text>
</comment>
<gene>
    <name evidence="4" type="ORF">CLW00_10729</name>
</gene>
<evidence type="ECO:0000313" key="4">
    <source>
        <dbReference type="EMBL" id="PRY86961.1"/>
    </source>
</evidence>
<dbReference type="InterPro" id="IPR009742">
    <property type="entry name" value="Curlin_rpt"/>
</dbReference>
<keyword evidence="2 3" id="KW-0732">Signal</keyword>
<name>A0A2T0WJT0_9BACT</name>
<protein>
    <submittedName>
        <fullName evidence="4">Curlin associated repeat-containing protein</fullName>
    </submittedName>
</protein>
<dbReference type="GO" id="GO:0007155">
    <property type="term" value="P:cell adhesion"/>
    <property type="evidence" value="ECO:0007669"/>
    <property type="project" value="InterPro"/>
</dbReference>
<reference evidence="4 5" key="1">
    <citation type="submission" date="2018-03" db="EMBL/GenBank/DDBJ databases">
        <title>Genomic Encyclopedia of Archaeal and Bacterial Type Strains, Phase II (KMG-II): from individual species to whole genera.</title>
        <authorList>
            <person name="Goeker M."/>
        </authorList>
    </citation>
    <scope>NUCLEOTIDE SEQUENCE [LARGE SCALE GENOMIC DNA]</scope>
    <source>
        <strain evidence="4 5">DSM 27929</strain>
    </source>
</reference>
<sequence length="283" mass="30159">MKKSTLLFSMLLAGTVAMAQSNFASISQIGNNHEALVEQTGLENASTVDITGGNGSEIIVDQIGNKNFSSFNGAGSVFGFQYQEGDNNTATAARFGNGSIINQIQIGDGNSASADRWTQSSNLIVSQYQEGDNNTAVARRLRGFDVTVIDQTQIGDRNVALLNPTGSGQYYADGGSVNQYQEGDDNFATINNISGSLGGLFIQEQIGNDNSSIIRGGRRTTLAATYQEGDFNNATIEQFDSFNTAEIFQFGDSNNALIQQTGEMNVGIITQHGNGNMATITQR</sequence>
<comment type="similarity">
    <text evidence="1">Belongs to the CsgA/CsgB family.</text>
</comment>
<proteinExistence type="inferred from homology"/>
<evidence type="ECO:0000256" key="1">
    <source>
        <dbReference type="ARBA" id="ARBA00009766"/>
    </source>
</evidence>
<organism evidence="4 5">
    <name type="scientific">Mongoliibacter ruber</name>
    <dbReference type="NCBI Taxonomy" id="1750599"/>
    <lineage>
        <taxon>Bacteria</taxon>
        <taxon>Pseudomonadati</taxon>
        <taxon>Bacteroidota</taxon>
        <taxon>Cytophagia</taxon>
        <taxon>Cytophagales</taxon>
        <taxon>Cyclobacteriaceae</taxon>
        <taxon>Mongoliibacter</taxon>
    </lineage>
</organism>
<evidence type="ECO:0000256" key="2">
    <source>
        <dbReference type="ARBA" id="ARBA00022729"/>
    </source>
</evidence>
<evidence type="ECO:0000313" key="5">
    <source>
        <dbReference type="Proteomes" id="UP000238157"/>
    </source>
</evidence>
<dbReference type="OrthoDB" id="847081at2"/>
<dbReference type="RefSeq" id="WP_106133993.1">
    <property type="nucleotide sequence ID" value="NZ_PVTR01000007.1"/>
</dbReference>
<dbReference type="EMBL" id="PVTR01000007">
    <property type="protein sequence ID" value="PRY86961.1"/>
    <property type="molecule type" value="Genomic_DNA"/>
</dbReference>
<dbReference type="AlphaFoldDB" id="A0A2T0WJT0"/>
<accession>A0A2T0WJT0</accession>
<evidence type="ECO:0000256" key="3">
    <source>
        <dbReference type="SAM" id="SignalP"/>
    </source>
</evidence>
<feature type="chain" id="PRO_5015554377" evidence="3">
    <location>
        <begin position="20"/>
        <end position="283"/>
    </location>
</feature>
<feature type="signal peptide" evidence="3">
    <location>
        <begin position="1"/>
        <end position="19"/>
    </location>
</feature>
<dbReference type="Proteomes" id="UP000238157">
    <property type="component" value="Unassembled WGS sequence"/>
</dbReference>
<dbReference type="GO" id="GO:0009289">
    <property type="term" value="C:pilus"/>
    <property type="evidence" value="ECO:0007669"/>
    <property type="project" value="InterPro"/>
</dbReference>
<dbReference type="Pfam" id="PF07012">
    <property type="entry name" value="Curlin_rpt"/>
    <property type="match status" value="2"/>
</dbReference>
<keyword evidence="5" id="KW-1185">Reference proteome</keyword>